<feature type="region of interest" description="Disordered" evidence="1">
    <location>
        <begin position="266"/>
        <end position="292"/>
    </location>
</feature>
<protein>
    <submittedName>
        <fullName evidence="2">Uncharacterized protein</fullName>
    </submittedName>
</protein>
<evidence type="ECO:0000313" key="3">
    <source>
        <dbReference type="Proteomes" id="UP000826195"/>
    </source>
</evidence>
<name>A0AAV7IGD4_COTGL</name>
<feature type="region of interest" description="Disordered" evidence="1">
    <location>
        <begin position="83"/>
        <end position="102"/>
    </location>
</feature>
<feature type="compositionally biased region" description="Polar residues" evidence="1">
    <location>
        <begin position="419"/>
        <end position="428"/>
    </location>
</feature>
<feature type="compositionally biased region" description="Basic and acidic residues" evidence="1">
    <location>
        <begin position="83"/>
        <end position="95"/>
    </location>
</feature>
<feature type="compositionally biased region" description="Basic and acidic residues" evidence="1">
    <location>
        <begin position="1"/>
        <end position="20"/>
    </location>
</feature>
<accession>A0AAV7IGD4</accession>
<comment type="caution">
    <text evidence="2">The sequence shown here is derived from an EMBL/GenBank/DDBJ whole genome shotgun (WGS) entry which is preliminary data.</text>
</comment>
<feature type="region of interest" description="Disordered" evidence="1">
    <location>
        <begin position="400"/>
        <end position="428"/>
    </location>
</feature>
<feature type="region of interest" description="Disordered" evidence="1">
    <location>
        <begin position="1"/>
        <end position="21"/>
    </location>
</feature>
<proteinExistence type="predicted"/>
<feature type="compositionally biased region" description="Polar residues" evidence="1">
    <location>
        <begin position="283"/>
        <end position="292"/>
    </location>
</feature>
<evidence type="ECO:0000313" key="2">
    <source>
        <dbReference type="EMBL" id="KAH0550708.1"/>
    </source>
</evidence>
<dbReference type="Proteomes" id="UP000826195">
    <property type="component" value="Unassembled WGS sequence"/>
</dbReference>
<keyword evidence="3" id="KW-1185">Reference proteome</keyword>
<feature type="region of interest" description="Disordered" evidence="1">
    <location>
        <begin position="563"/>
        <end position="592"/>
    </location>
</feature>
<dbReference type="AlphaFoldDB" id="A0AAV7IGD4"/>
<evidence type="ECO:0000256" key="1">
    <source>
        <dbReference type="SAM" id="MobiDB-lite"/>
    </source>
</evidence>
<dbReference type="EMBL" id="JAHXZJ010001864">
    <property type="protein sequence ID" value="KAH0550708.1"/>
    <property type="molecule type" value="Genomic_DNA"/>
</dbReference>
<reference evidence="2 3" key="1">
    <citation type="journal article" date="2021" name="J. Hered.">
        <title>A chromosome-level genome assembly of the parasitoid wasp, Cotesia glomerata (Hymenoptera: Braconidae).</title>
        <authorList>
            <person name="Pinto B.J."/>
            <person name="Weis J.J."/>
            <person name="Gamble T."/>
            <person name="Ode P.J."/>
            <person name="Paul R."/>
            <person name="Zaspel J.M."/>
        </authorList>
    </citation>
    <scope>NUCLEOTIDE SEQUENCE [LARGE SCALE GENOMIC DNA]</scope>
    <source>
        <strain evidence="2">CgM1</strain>
    </source>
</reference>
<organism evidence="2 3">
    <name type="scientific">Cotesia glomerata</name>
    <name type="common">Lepidopteran parasitic wasp</name>
    <name type="synonym">Apanteles glomeratus</name>
    <dbReference type="NCBI Taxonomy" id="32391"/>
    <lineage>
        <taxon>Eukaryota</taxon>
        <taxon>Metazoa</taxon>
        <taxon>Ecdysozoa</taxon>
        <taxon>Arthropoda</taxon>
        <taxon>Hexapoda</taxon>
        <taxon>Insecta</taxon>
        <taxon>Pterygota</taxon>
        <taxon>Neoptera</taxon>
        <taxon>Endopterygota</taxon>
        <taxon>Hymenoptera</taxon>
        <taxon>Apocrita</taxon>
        <taxon>Ichneumonoidea</taxon>
        <taxon>Braconidae</taxon>
        <taxon>Microgastrinae</taxon>
        <taxon>Cotesia</taxon>
    </lineage>
</organism>
<gene>
    <name evidence="2" type="ORF">KQX54_020586</name>
</gene>
<sequence length="847" mass="94916">MEARRNIERGNHLSRHKYEDSFLSDEELSQNLKDTRFFTSSSDLESSKLERDNYYALKYPSLARLEETCREIEAENKAKADLLDPKTDISSHKSETSYYSSQSTYQENSSAIQTTEESFMSKSFEVINNLLNKNINDTVTTASSYADAVGCPNNPHDSWFHSDSSNANTSLLEIKEVLHQLGNVRIKNLDSTSSNNGRQSYLDRLTKSFEKLPSDFKEQLKTILEETQLTSHDESISAFRDLVLQVIGKTRDLQDETIPFTNDQTIFKDTPEVSPSVEPSDEGNLSKTPMNNTRNKKVYRKTPIDLMKSSAYASTPLRIAALTRGMETPKSDTKSPNFLGSGRDFNESSFTFHERQCLGDDIPKSPKPMPELTEEQKKLLEECRQKELALASVSPFSIKDSKNESRELEESDSPFLTPDSLNKQGRASSNLYDSLDDWDIEKEMAERDKRLAETEMTIKNIVEDKIAGSYSTEFLNVVNTYFDVSNSSRLKSGDGLYDSGVETAIGSRRTDKLSSSDDESLDSRMGNVTLRKLSSSSVKKLTRSKSCKSPEMNLRCKATGLVRNKSPSSKRVPVTPKSTPRVLQRTTSAPVTPRVVSARKNISTKFTPSKMSSALSNVAAKSVSKVTSKVFKVPANPPMIMVTPNTPTSSSKNFSAFKSPRVEYGGKYFCTPGKAPPKEKRVFFPTPGKKNIPKSNKGDLLDKIYPSSSEVRSPVADYIRGGRDAITIKTIPKLQNEYLLSKEEVLNYKPKKINNENNPPNFEFNFPSAVYQSKKQVQEFDASPVTPQGSRVKKLVAKKDSRAVIKHPGMAITPNSDLQNTSVRIKTVAEKRTAITPRTRDQIFRTK</sequence>